<keyword evidence="7" id="KW-1185">Reference proteome</keyword>
<sequence>MSAATKIMMGNLLKNRDEMKRFIIMRAFDDDVIKELSHLHHKPSHSCISKRSFTKIVSTHLGLDDDPIEIMRHCNLIFAPTIYEEHWFCYVLDKRNNKLFVLNSLSSERNEENKLLDLSMKRHFEMFLNFMNDLPQQTLELVYEDLPQQKNVHDCGIYVLKYLEMWDGERKWGDKTMPDFTLDIVHFRRQFVCEWVLHPQNVVVKHALAKAKLPADFSIDSLRSCEFI</sequence>
<dbReference type="Pfam" id="PF02902">
    <property type="entry name" value="Peptidase_C48"/>
    <property type="match status" value="1"/>
</dbReference>
<dbReference type="GO" id="GO:0016929">
    <property type="term" value="F:deSUMOylase activity"/>
    <property type="evidence" value="ECO:0007669"/>
    <property type="project" value="TreeGrafter"/>
</dbReference>
<dbReference type="PANTHER" id="PTHR12606">
    <property type="entry name" value="SENTRIN/SUMO-SPECIFIC PROTEASE"/>
    <property type="match status" value="1"/>
</dbReference>
<reference evidence="7" key="1">
    <citation type="journal article" date="2017" name="Front. Plant Sci.">
        <title>Climate Clever Clovers: New Paradigm to Reduce the Environmental Footprint of Ruminants by Breeding Low Methanogenic Forages Utilizing Haplotype Variation.</title>
        <authorList>
            <person name="Kaur P."/>
            <person name="Appels R."/>
            <person name="Bayer P.E."/>
            <person name="Keeble-Gagnere G."/>
            <person name="Wang J."/>
            <person name="Hirakawa H."/>
            <person name="Shirasawa K."/>
            <person name="Vercoe P."/>
            <person name="Stefanova K."/>
            <person name="Durmic Z."/>
            <person name="Nichols P."/>
            <person name="Revell C."/>
            <person name="Isobe S.N."/>
            <person name="Edwards D."/>
            <person name="Erskine W."/>
        </authorList>
    </citation>
    <scope>NUCLEOTIDE SEQUENCE [LARGE SCALE GENOMIC DNA]</scope>
    <source>
        <strain evidence="7">cv. Daliak</strain>
    </source>
</reference>
<dbReference type="Proteomes" id="UP000242715">
    <property type="component" value="Unassembled WGS sequence"/>
</dbReference>
<evidence type="ECO:0000256" key="4">
    <source>
        <dbReference type="ARBA" id="ARBA00022807"/>
    </source>
</evidence>
<proteinExistence type="inferred from homology"/>
<evidence type="ECO:0000259" key="5">
    <source>
        <dbReference type="PROSITE" id="PS50600"/>
    </source>
</evidence>
<comment type="similarity">
    <text evidence="1">Belongs to the peptidase C48 family.</text>
</comment>
<evidence type="ECO:0000256" key="3">
    <source>
        <dbReference type="ARBA" id="ARBA00022801"/>
    </source>
</evidence>
<keyword evidence="2" id="KW-0645">Protease</keyword>
<dbReference type="InterPro" id="IPR003653">
    <property type="entry name" value="Peptidase_C48_C"/>
</dbReference>
<feature type="domain" description="Ubiquitin-like protease family profile" evidence="5">
    <location>
        <begin position="1"/>
        <end position="166"/>
    </location>
</feature>
<keyword evidence="4" id="KW-0788">Thiol protease</keyword>
<dbReference type="GO" id="GO:0016926">
    <property type="term" value="P:protein desumoylation"/>
    <property type="evidence" value="ECO:0007669"/>
    <property type="project" value="TreeGrafter"/>
</dbReference>
<protein>
    <recommendedName>
        <fullName evidence="5">Ubiquitin-like protease family profile domain-containing protein</fullName>
    </recommendedName>
</protein>
<organism evidence="6 7">
    <name type="scientific">Trifolium subterraneum</name>
    <name type="common">Subterranean clover</name>
    <dbReference type="NCBI Taxonomy" id="3900"/>
    <lineage>
        <taxon>Eukaryota</taxon>
        <taxon>Viridiplantae</taxon>
        <taxon>Streptophyta</taxon>
        <taxon>Embryophyta</taxon>
        <taxon>Tracheophyta</taxon>
        <taxon>Spermatophyta</taxon>
        <taxon>Magnoliopsida</taxon>
        <taxon>eudicotyledons</taxon>
        <taxon>Gunneridae</taxon>
        <taxon>Pentapetalae</taxon>
        <taxon>rosids</taxon>
        <taxon>fabids</taxon>
        <taxon>Fabales</taxon>
        <taxon>Fabaceae</taxon>
        <taxon>Papilionoideae</taxon>
        <taxon>50 kb inversion clade</taxon>
        <taxon>NPAAA clade</taxon>
        <taxon>Hologalegina</taxon>
        <taxon>IRL clade</taxon>
        <taxon>Trifolieae</taxon>
        <taxon>Trifolium</taxon>
    </lineage>
</organism>
<dbReference type="EMBL" id="DF973119">
    <property type="protein sequence ID" value="GAU12293.1"/>
    <property type="molecule type" value="Genomic_DNA"/>
</dbReference>
<dbReference type="SUPFAM" id="SSF54001">
    <property type="entry name" value="Cysteine proteinases"/>
    <property type="match status" value="1"/>
</dbReference>
<evidence type="ECO:0000256" key="1">
    <source>
        <dbReference type="ARBA" id="ARBA00005234"/>
    </source>
</evidence>
<dbReference type="GO" id="GO:0005634">
    <property type="term" value="C:nucleus"/>
    <property type="evidence" value="ECO:0007669"/>
    <property type="project" value="TreeGrafter"/>
</dbReference>
<dbReference type="InterPro" id="IPR038765">
    <property type="entry name" value="Papain-like_cys_pep_sf"/>
</dbReference>
<dbReference type="GO" id="GO:0006508">
    <property type="term" value="P:proteolysis"/>
    <property type="evidence" value="ECO:0007669"/>
    <property type="project" value="UniProtKB-KW"/>
</dbReference>
<accession>A0A2Z6LUP3</accession>
<evidence type="ECO:0000313" key="7">
    <source>
        <dbReference type="Proteomes" id="UP000242715"/>
    </source>
</evidence>
<dbReference type="AlphaFoldDB" id="A0A2Z6LUP3"/>
<dbReference type="PANTHER" id="PTHR12606:SF1">
    <property type="entry name" value="UBIQUITIN-LIKE-SPECIFIC PROTEASE 1A"/>
    <property type="match status" value="1"/>
</dbReference>
<name>A0A2Z6LUP3_TRISU</name>
<dbReference type="Gene3D" id="3.40.395.10">
    <property type="entry name" value="Adenoviral Proteinase, Chain A"/>
    <property type="match status" value="1"/>
</dbReference>
<dbReference type="PROSITE" id="PS50600">
    <property type="entry name" value="ULP_PROTEASE"/>
    <property type="match status" value="1"/>
</dbReference>
<gene>
    <name evidence="6" type="ORF">TSUD_142020</name>
</gene>
<dbReference type="OrthoDB" id="1694156at2759"/>
<evidence type="ECO:0000256" key="2">
    <source>
        <dbReference type="ARBA" id="ARBA00022670"/>
    </source>
</evidence>
<keyword evidence="3" id="KW-0378">Hydrolase</keyword>
<evidence type="ECO:0000313" key="6">
    <source>
        <dbReference type="EMBL" id="GAU12293.1"/>
    </source>
</evidence>